<proteinExistence type="predicted"/>
<name>A0ABN6TZH1_9NOCA</name>
<organism evidence="1 2">
    <name type="scientific">Nocardia sputorum</name>
    <dbReference type="NCBI Taxonomy" id="2984338"/>
    <lineage>
        <taxon>Bacteria</taxon>
        <taxon>Bacillati</taxon>
        <taxon>Actinomycetota</taxon>
        <taxon>Actinomycetes</taxon>
        <taxon>Mycobacteriales</taxon>
        <taxon>Nocardiaceae</taxon>
        <taxon>Nocardia</taxon>
    </lineage>
</organism>
<evidence type="ECO:0000313" key="2">
    <source>
        <dbReference type="Proteomes" id="UP001317870"/>
    </source>
</evidence>
<dbReference type="Proteomes" id="UP001317870">
    <property type="component" value="Chromosome"/>
</dbReference>
<dbReference type="EMBL" id="AP026978">
    <property type="protein sequence ID" value="BDT98328.1"/>
    <property type="molecule type" value="Genomic_DNA"/>
</dbReference>
<protein>
    <submittedName>
        <fullName evidence="1">Uncharacterized protein</fullName>
    </submittedName>
</protein>
<gene>
    <name evidence="1" type="ORF">IFM12276_13570</name>
</gene>
<accession>A0ABN6TZH1</accession>
<evidence type="ECO:0000313" key="1">
    <source>
        <dbReference type="EMBL" id="BDT98328.1"/>
    </source>
</evidence>
<reference evidence="1 2" key="1">
    <citation type="submission" date="2022-11" db="EMBL/GenBank/DDBJ databases">
        <title>Genome Sequencing of Nocardia sp. ON39_IFM12276 and assembly.</title>
        <authorList>
            <person name="Shimojima M."/>
            <person name="Toyokawa M."/>
            <person name="Uesaka K."/>
        </authorList>
    </citation>
    <scope>NUCLEOTIDE SEQUENCE [LARGE SCALE GENOMIC DNA]</scope>
    <source>
        <strain evidence="1 2">IFM 12276</strain>
    </source>
</reference>
<sequence>MEWFRAPAAEADRVSRPALVGVLMATTLGSRFRRPPHARGRFPCRAAGGAAVPVSHRGIGPEITRGYESR</sequence>
<keyword evidence="2" id="KW-1185">Reference proteome</keyword>